<dbReference type="EMBL" id="CP046172">
    <property type="protein sequence ID" value="QIS15927.1"/>
    <property type="molecule type" value="Genomic_DNA"/>
</dbReference>
<dbReference type="Proteomes" id="UP000503540">
    <property type="component" value="Chromosome"/>
</dbReference>
<name>A0A6G9YS52_9NOCA</name>
<proteinExistence type="predicted"/>
<protein>
    <submittedName>
        <fullName evidence="1">Uncharacterized protein</fullName>
    </submittedName>
</protein>
<dbReference type="KEGG" id="nah:F5544_40555"/>
<sequence length="61" mass="7102">MTTVTFPRLRDRALLTALGESARRAWNRYRLTPEERRNLAKCRAEYAAVFTASIGGHPYYR</sequence>
<evidence type="ECO:0000313" key="2">
    <source>
        <dbReference type="Proteomes" id="UP000503540"/>
    </source>
</evidence>
<dbReference type="RefSeq" id="WP_167478093.1">
    <property type="nucleotide sequence ID" value="NZ_CP046172.1"/>
</dbReference>
<reference evidence="1 2" key="1">
    <citation type="journal article" date="2019" name="ACS Chem. Biol.">
        <title>Identification and Mobilization of a Cryptic Antibiotic Biosynthesis Gene Locus from a Human-Pathogenic Nocardia Isolate.</title>
        <authorList>
            <person name="Herisse M."/>
            <person name="Ishida K."/>
            <person name="Porter J.L."/>
            <person name="Howden B."/>
            <person name="Hertweck C."/>
            <person name="Stinear T.P."/>
            <person name="Pidot S.J."/>
        </authorList>
    </citation>
    <scope>NUCLEOTIDE SEQUENCE [LARGE SCALE GENOMIC DNA]</scope>
    <source>
        <strain evidence="1 2">AUSMDU00012717</strain>
    </source>
</reference>
<organism evidence="1 2">
    <name type="scientific">Nocardia arthritidis</name>
    <dbReference type="NCBI Taxonomy" id="228602"/>
    <lineage>
        <taxon>Bacteria</taxon>
        <taxon>Bacillati</taxon>
        <taxon>Actinomycetota</taxon>
        <taxon>Actinomycetes</taxon>
        <taxon>Mycobacteriales</taxon>
        <taxon>Nocardiaceae</taxon>
        <taxon>Nocardia</taxon>
    </lineage>
</organism>
<evidence type="ECO:0000313" key="1">
    <source>
        <dbReference type="EMBL" id="QIS15927.1"/>
    </source>
</evidence>
<keyword evidence="2" id="KW-1185">Reference proteome</keyword>
<gene>
    <name evidence="1" type="ORF">F5544_40555</name>
</gene>
<dbReference type="AlphaFoldDB" id="A0A6G9YS52"/>
<accession>A0A6G9YS52</accession>